<dbReference type="Pfam" id="PF18676">
    <property type="entry name" value="MBG_2"/>
    <property type="match status" value="18"/>
</dbReference>
<evidence type="ECO:0000313" key="8">
    <source>
        <dbReference type="Proteomes" id="UP000289996"/>
    </source>
</evidence>
<feature type="region of interest" description="Disordered" evidence="5">
    <location>
        <begin position="176"/>
        <end position="198"/>
    </location>
</feature>
<keyword evidence="8" id="KW-1185">Reference proteome</keyword>
<accession>A0A660E4K2</accession>
<dbReference type="OrthoDB" id="9812345at2"/>
<reference evidence="7 8" key="1">
    <citation type="submission" date="2018-11" db="EMBL/GenBank/DDBJ databases">
        <authorList>
            <person name="Wuyts S."/>
        </authorList>
    </citation>
    <scope>NUCLEOTIDE SEQUENCE [LARGE SCALE GENOMIC DNA]</scope>
    <source>
        <strain evidence="7">Lactobacillus mudanjiangensis AMBF249</strain>
    </source>
</reference>
<feature type="region of interest" description="Disordered" evidence="5">
    <location>
        <begin position="53"/>
        <end position="131"/>
    </location>
</feature>
<dbReference type="Proteomes" id="UP000289996">
    <property type="component" value="Unassembled WGS sequence"/>
</dbReference>
<dbReference type="Pfam" id="PF18483">
    <property type="entry name" value="Lectin_L-type_dom"/>
    <property type="match status" value="1"/>
</dbReference>
<keyword evidence="2" id="KW-0964">Secreted</keyword>
<evidence type="ECO:0000256" key="3">
    <source>
        <dbReference type="ARBA" id="ARBA00022729"/>
    </source>
</evidence>
<feature type="compositionally biased region" description="Basic and acidic residues" evidence="5">
    <location>
        <begin position="2685"/>
        <end position="2701"/>
    </location>
</feature>
<proteinExistence type="predicted"/>
<evidence type="ECO:0000256" key="1">
    <source>
        <dbReference type="ARBA" id="ARBA00022512"/>
    </source>
</evidence>
<evidence type="ECO:0000259" key="6">
    <source>
        <dbReference type="PROSITE" id="PS50847"/>
    </source>
</evidence>
<dbReference type="EMBL" id="UYIG01000185">
    <property type="protein sequence ID" value="VDG30242.1"/>
    <property type="molecule type" value="Genomic_DNA"/>
</dbReference>
<protein>
    <recommendedName>
        <fullName evidence="6">Gram-positive cocci surface proteins LPxTG domain-containing protein</fullName>
    </recommendedName>
</protein>
<feature type="compositionally biased region" description="Polar residues" evidence="5">
    <location>
        <begin position="2709"/>
        <end position="2722"/>
    </location>
</feature>
<dbReference type="InterPro" id="IPR041286">
    <property type="entry name" value="MBG_2"/>
</dbReference>
<dbReference type="RefSeq" id="WP_130852356.1">
    <property type="nucleotide sequence ID" value="NZ_UYIG01000185.1"/>
</dbReference>
<dbReference type="Gene3D" id="2.60.120.200">
    <property type="match status" value="1"/>
</dbReference>
<feature type="compositionally biased region" description="Low complexity" evidence="5">
    <location>
        <begin position="55"/>
        <end position="131"/>
    </location>
</feature>
<evidence type="ECO:0000256" key="2">
    <source>
        <dbReference type="ARBA" id="ARBA00022525"/>
    </source>
</evidence>
<sequence>MRQKVSNYDTKEHLILYKGHTGWKVKTRLFGTLMVTLSALTLMESAAVLQAKADTTNSTPTVETTSQTAGSSAATSTETKSVQSASSAAGSSASSASQAATSADSSKQQSSAASTSNASAAPSATSQASSSAATSTAKSAATSAETSAASSEAGSADSTTSKPLSRASLVKMASVEAVSADTTSTTDTTSSTDSTATTTTTYPVLKDNVSIGADSTEVNLTADQIADHFTATVENRDGGDADANTAKNITTTTIGSDGSVSLTSNSSHTVYDANGNASTVTGHQAAHVSFEHEIDFSHNFSMTGAIGIGSKSSGGADSVGFIFAPGDPSKATEGGSGGLLGLGGLDNAFGFVYDEYYNSNYNDPSSSPYIGWRTTDSSGNLQAVSSKNEWGKASTVGLTRSSSPVNTFTMDYDATSKMLTVVLGSSTFTRVISDTSTGYSVSVSASTGGSWNDYSAKIESFSYTPKTTDISVNLVDATDDDALLNNTDVTAIANIGDTISVFSTQAAADRAVAAGLVDASLVSVLPTDSAGNVYVIDSSQAATSGHGEAHTITGEDGVADATYYTYTVTDGTTQSMIVPVKLAFTATVTAVDSSGKAIAGIDPITVTTVAGEQAVVQFPGYTATKVVLNAPTTGQAVANDTVTINQGNTATDNNTTTTDTSDPLAHYYTNTGTTVDGQKVTTTGSAGTGQSITKNLNGDSYVDANGNAVTSGGETVSNTTYYWSEVGNASATDSTDESAPQTTKSVLVPTKSTLDYWITQATANQTQADDYSTQATDLYNSFIKIEGLTQAQIDAATKTFNTIKDTYQSVSDSNAAAKADFEKGEVDGTADADIYQAGQDGYAALQKAQDLLVGFKADLDDLSTTNKDAQDVLATLDTTTAVYGQDLPLPNVEFGSGFGTLTAAQIAGMQQAGYFVYYSGSDSTTSVTPKNVGTYIVKMTDAGRAYLKTLNADAGLFVASTLTITPADVAPTVNATTATYGGTNSDGTALTLSGKLGTAAADHTLASTDFEIIDNTTGKVVTAKQLQAGGDYTIQYTAAAQDALTKDTNYTFTSFGTAKLTVVPKAITVTANNHAKTYGTTDDPTLDLANSSTNGLVNGDSLDDLGVKLVRASGETAGTYAISIDPTATLNSNYTVSLDTSANEGVFTIAPRAITVQISDIQKTYGDADPTNNITLATGSSSLVGSDTLAGLGMTYTRDTGENVETYTITGSGHNANYSVTVNSGTLTINPREVTVKAADTGKTYGTATDPTLTLVDPSSVLVNGDKEADLDVTLSRATGENAGDYDITGSSSSKNYTVTVEKGTFTIKKLAVTVTAANKEITYGDADETLTLVDPSGVLVKGDDESALGVTLSRTGDKNAGSYVISGTGADNTNYDVTVVDGAYTIDKKAVTVVAADTGKIYGDTDPALSLKDPTSVLVTGDDESDLGVTLSRVTGENVADYAITGTSNSANYNVTVTDGKFTISKRNVTVIAADNGKTYGEADPTLALEDPTSVLVNGDKEEALAVTLSRVTGEDVNTYAITGKSTSANYNVTVTPGTFKISQRAITVTADSYTKTYGSADPELNWKLTAGSLADSDTLASLKISTSRDTGNDAGDYTINASDNNANYDITFVAGKLTINPLAVTVKASDITSTYGDAEKTLTLDDPSAVLANGDKEADLDVSLTREPGTGAGKYTITGTSTSKNYIVTVTDGTYTIDKRKVSVTVADKTKTYGDTDPALTLVDSTSMLVNGDKATDLGVTLSRTGDENVGNYVISGTSNSANYDVTVNNGKFDITKRAVTVKAVDNGKTYGGTEPTLTLDDPASVLVNGDTDPIAVLAITLKRETGENVGEYAITGSSESKNYAVTVTPAKFTISQQAITLTADSSEITYGDTEPALTWKITSGALTNGDTLAKLNVKTSRDSGDGAGKYTIKLSADNANYNFTFVTGNLTIDKRAITVKASDFSKTYGDADQKLTIETPTLVGTDTEAALGIKLSRKADENVGSYQISGTGTSDNYLVTVTNGTYTINKRQVTVTADSLTKDYGDADPALTLTIPKGTLVNNEVVQDTDASALGVTLSRTDKNENVGTYTITGSSDSQNYAVTVTPGTLTIGQRTIHVQATDEDKTYGDADPALDWTIEPNSDPNKPVLASWDTKDSLGVTLVRDTGDGTGESANAYTIHLGADKASLSPNYKIIVDPGTFTIHKRAATITLDSLTKTYGEDDPALTWQLTSGDLPAGKTLADLGIVLTRVAGNDVGTYAITVKSSNSDYDLTVVGHDLTITPRHITVQTDTQTKVYGDADPALTIAAITDSTALGYQDTAADLKLSLSRVTGENVGTYKITGVSGNKNYDVTVTPADFNITKRVVTVQAADQTKTYGESDQALILVDPTVLKNGDDVSALGVTLTRQSGENAGTYEIDGTANSANYVVAILPATLTIERADAAAGVKDVSTTYGDVPSFTEELSAGNFAGLMQTDFEIYNLQDQLVSANNLSAGQYTVRLSRAGLARLMAVNANYDYSALSGQLSVAKRKLTVQLGDQEMFAGESTPETSATITDGTLPAGETLSDLGLTVDQPNTKTVGDYDLAAIVNNPNYDVDVIPGELKVLGKTVDSDGNTTITEKDKSGQVVNITKEWSDHSETTYTYDPTTSKVTVTEIVDGKVVSKQTANASIGNIILKDGDGAATVIDITNVGGEPKIAHYEADPDHDGVPSDIELEHGTNPLVADNNNDGQAGSNQSDPTVTTPTSTAPVPTSTAVSQPTVVPLVKVDHDRESTIKSGSTTTTSTSQAQAATTSLRAAAKATTKSQATQLPQTNEQSTSFLAALGLLLSSFTLAFFRKRH</sequence>
<dbReference type="NCBIfam" id="TIGR01167">
    <property type="entry name" value="LPXTG_anchor"/>
    <property type="match status" value="1"/>
</dbReference>
<keyword evidence="4" id="KW-0572">Peptidoglycan-anchor</keyword>
<dbReference type="SUPFAM" id="SSF49899">
    <property type="entry name" value="Concanavalin A-like lectins/glucanases"/>
    <property type="match status" value="1"/>
</dbReference>
<keyword evidence="3" id="KW-0732">Signal</keyword>
<organism evidence="7 8">
    <name type="scientific">Lactiplantibacillus mudanjiangensis</name>
    <dbReference type="NCBI Taxonomy" id="1296538"/>
    <lineage>
        <taxon>Bacteria</taxon>
        <taxon>Bacillati</taxon>
        <taxon>Bacillota</taxon>
        <taxon>Bacilli</taxon>
        <taxon>Lactobacillales</taxon>
        <taxon>Lactobacillaceae</taxon>
        <taxon>Lactiplantibacillus</taxon>
    </lineage>
</organism>
<evidence type="ECO:0000313" key="7">
    <source>
        <dbReference type="EMBL" id="VDG30242.1"/>
    </source>
</evidence>
<dbReference type="InterPro" id="IPR013320">
    <property type="entry name" value="ConA-like_dom_sf"/>
</dbReference>
<dbReference type="Pfam" id="PF00746">
    <property type="entry name" value="Gram_pos_anchor"/>
    <property type="match status" value="1"/>
</dbReference>
<feature type="domain" description="Gram-positive cocci surface proteins LPxTG" evidence="6">
    <location>
        <begin position="2794"/>
        <end position="2824"/>
    </location>
</feature>
<name>A0A660E4K2_9LACO</name>
<dbReference type="InterPro" id="IPR041277">
    <property type="entry name" value="MBG_Lactobacillales"/>
</dbReference>
<feature type="compositionally biased region" description="Low complexity" evidence="5">
    <location>
        <begin position="179"/>
        <end position="198"/>
    </location>
</feature>
<dbReference type="PROSITE" id="PS50847">
    <property type="entry name" value="GRAM_POS_ANCHORING"/>
    <property type="match status" value="1"/>
</dbReference>
<evidence type="ECO:0000256" key="5">
    <source>
        <dbReference type="SAM" id="MobiDB-lite"/>
    </source>
</evidence>
<evidence type="ECO:0000256" key="4">
    <source>
        <dbReference type="ARBA" id="ARBA00023088"/>
    </source>
</evidence>
<dbReference type="Pfam" id="PF17883">
    <property type="entry name" value="MBG"/>
    <property type="match status" value="1"/>
</dbReference>
<gene>
    <name evidence="7" type="ORF">MUDAN_MDHGFNIF_01793</name>
</gene>
<feature type="region of interest" description="Disordered" evidence="5">
    <location>
        <begin position="2685"/>
        <end position="2743"/>
    </location>
</feature>
<feature type="compositionally biased region" description="Low complexity" evidence="5">
    <location>
        <begin position="2723"/>
        <end position="2741"/>
    </location>
</feature>
<dbReference type="InterPro" id="IPR019931">
    <property type="entry name" value="LPXTG_anchor"/>
</dbReference>
<keyword evidence="1" id="KW-0134">Cell wall</keyword>